<dbReference type="Proteomes" id="UP000249354">
    <property type="component" value="Unassembled WGS sequence"/>
</dbReference>
<organism evidence="2 3">
    <name type="scientific">Leptolyngbya foveolarum</name>
    <dbReference type="NCBI Taxonomy" id="47253"/>
    <lineage>
        <taxon>Bacteria</taxon>
        <taxon>Bacillati</taxon>
        <taxon>Cyanobacteriota</taxon>
        <taxon>Cyanophyceae</taxon>
        <taxon>Leptolyngbyales</taxon>
        <taxon>Leptolyngbyaceae</taxon>
        <taxon>Leptolyngbya group</taxon>
        <taxon>Leptolyngbya</taxon>
    </lineage>
</organism>
<dbReference type="AlphaFoldDB" id="A0A2W4UJR8"/>
<evidence type="ECO:0000313" key="3">
    <source>
        <dbReference type="Proteomes" id="UP000249354"/>
    </source>
</evidence>
<protein>
    <recommendedName>
        <fullName evidence="1">DUF7226 domain-containing protein</fullName>
    </recommendedName>
</protein>
<reference evidence="2 3" key="2">
    <citation type="submission" date="2018-06" db="EMBL/GenBank/DDBJ databases">
        <title>Metagenomic assembly of (sub)arctic Cyanobacteria and their associated microbiome from non-axenic cultures.</title>
        <authorList>
            <person name="Baurain D."/>
        </authorList>
    </citation>
    <scope>NUCLEOTIDE SEQUENCE [LARGE SCALE GENOMIC DNA]</scope>
    <source>
        <strain evidence="2">ULC129bin1</strain>
    </source>
</reference>
<reference evidence="3" key="1">
    <citation type="submission" date="2018-04" db="EMBL/GenBank/DDBJ databases">
        <authorList>
            <person name="Cornet L."/>
        </authorList>
    </citation>
    <scope>NUCLEOTIDE SEQUENCE [LARGE SCALE GENOMIC DNA]</scope>
</reference>
<dbReference type="Pfam" id="PF23871">
    <property type="entry name" value="DUF7226"/>
    <property type="match status" value="1"/>
</dbReference>
<dbReference type="InterPro" id="IPR055650">
    <property type="entry name" value="DUF7226"/>
</dbReference>
<sequence length="281" mass="32204">MFDLEYSDPDLKSKIENLEKHYPDEVCCELPHFLKGLKRDGQVSGTDYFRGGINRISARTFFLHYVPDPQRGVVKLIDLKVKSAELLQSRFSIVDEWDDNDVIDIVPQCDSPTKLIKALKLIAGGTTDSYELGYHLGHRGKKREYISRHGQYVRQALDVLKLVESHQDGRKLIPVLTERGRHIATSTDAQIQNKLLTIAMLNYRPVWKVINATTEGDDEFNQETIRELVFPEELRDANTCSRRSQTIRTWIQWISSTSGIPIRLPGGYKQLTLFTTSINVE</sequence>
<proteinExistence type="predicted"/>
<evidence type="ECO:0000259" key="1">
    <source>
        <dbReference type="Pfam" id="PF23871"/>
    </source>
</evidence>
<dbReference type="EMBL" id="QBMC01000030">
    <property type="protein sequence ID" value="PZO20384.1"/>
    <property type="molecule type" value="Genomic_DNA"/>
</dbReference>
<gene>
    <name evidence="2" type="ORF">DCF25_06660</name>
</gene>
<accession>A0A2W4UJR8</accession>
<comment type="caution">
    <text evidence="2">The sequence shown here is derived from an EMBL/GenBank/DDBJ whole genome shotgun (WGS) entry which is preliminary data.</text>
</comment>
<feature type="domain" description="DUF7226" evidence="1">
    <location>
        <begin position="144"/>
        <end position="257"/>
    </location>
</feature>
<name>A0A2W4UJR8_9CYAN</name>
<evidence type="ECO:0000313" key="2">
    <source>
        <dbReference type="EMBL" id="PZO20384.1"/>
    </source>
</evidence>